<dbReference type="AlphaFoldDB" id="A0A1L9TBR1"/>
<dbReference type="Pfam" id="PF02845">
    <property type="entry name" value="CUE"/>
    <property type="match status" value="1"/>
</dbReference>
<feature type="domain" description="CUE" evidence="2">
    <location>
        <begin position="332"/>
        <end position="375"/>
    </location>
</feature>
<evidence type="ECO:0000256" key="1">
    <source>
        <dbReference type="SAM" id="MobiDB-lite"/>
    </source>
</evidence>
<dbReference type="InterPro" id="IPR041800">
    <property type="entry name" value="ASCC2_CUE"/>
</dbReference>
<dbReference type="InterPro" id="IPR052586">
    <property type="entry name" value="ASCC2"/>
</dbReference>
<dbReference type="PROSITE" id="PS51140">
    <property type="entry name" value="CUE"/>
    <property type="match status" value="1"/>
</dbReference>
<feature type="region of interest" description="Disordered" evidence="1">
    <location>
        <begin position="380"/>
        <end position="420"/>
    </location>
</feature>
<dbReference type="Proteomes" id="UP000184356">
    <property type="component" value="Unassembled WGS sequence"/>
</dbReference>
<dbReference type="VEuPathDB" id="FungiDB:ASPSYDRAFT_155688"/>
<accession>A0A1L9TBR1</accession>
<proteinExistence type="predicted"/>
<dbReference type="RefSeq" id="XP_040700647.1">
    <property type="nucleotide sequence ID" value="XM_040842482.1"/>
</dbReference>
<keyword evidence="4" id="KW-1185">Reference proteome</keyword>
<gene>
    <name evidence="3" type="ORF">ASPSYDRAFT_155688</name>
</gene>
<feature type="region of interest" description="Disordered" evidence="1">
    <location>
        <begin position="585"/>
        <end position="705"/>
    </location>
</feature>
<dbReference type="PANTHER" id="PTHR21494">
    <property type="entry name" value="ACTIVATING SIGNAL COINTEGRATOR 1 COMPLEX SUBUNIT 2 ASC-1 COMPLEX SUBUNIT P100"/>
    <property type="match status" value="1"/>
</dbReference>
<dbReference type="EMBL" id="KV878589">
    <property type="protein sequence ID" value="OJJ56841.1"/>
    <property type="molecule type" value="Genomic_DNA"/>
</dbReference>
<dbReference type="SUPFAM" id="SSF46934">
    <property type="entry name" value="UBA-like"/>
    <property type="match status" value="1"/>
</dbReference>
<dbReference type="SMART" id="SM00546">
    <property type="entry name" value="CUE"/>
    <property type="match status" value="1"/>
</dbReference>
<dbReference type="GeneID" id="63758555"/>
<dbReference type="PANTHER" id="PTHR21494:SF0">
    <property type="entry name" value="ACTIVATING SIGNAL COINTEGRATOR 1 COMPLEX SUBUNIT 2"/>
    <property type="match status" value="1"/>
</dbReference>
<feature type="compositionally biased region" description="Basic residues" evidence="1">
    <location>
        <begin position="684"/>
        <end position="698"/>
    </location>
</feature>
<reference evidence="4" key="1">
    <citation type="journal article" date="2017" name="Genome Biol.">
        <title>Comparative genomics reveals high biological diversity and specific adaptations in the industrially and medically important fungal genus Aspergillus.</title>
        <authorList>
            <person name="de Vries R.P."/>
            <person name="Riley R."/>
            <person name="Wiebenga A."/>
            <person name="Aguilar-Osorio G."/>
            <person name="Amillis S."/>
            <person name="Uchima C.A."/>
            <person name="Anderluh G."/>
            <person name="Asadollahi M."/>
            <person name="Askin M."/>
            <person name="Barry K."/>
            <person name="Battaglia E."/>
            <person name="Bayram O."/>
            <person name="Benocci T."/>
            <person name="Braus-Stromeyer S.A."/>
            <person name="Caldana C."/>
            <person name="Canovas D."/>
            <person name="Cerqueira G.C."/>
            <person name="Chen F."/>
            <person name="Chen W."/>
            <person name="Choi C."/>
            <person name="Clum A."/>
            <person name="Dos Santos R.A."/>
            <person name="Damasio A.R."/>
            <person name="Diallinas G."/>
            <person name="Emri T."/>
            <person name="Fekete E."/>
            <person name="Flipphi M."/>
            <person name="Freyberg S."/>
            <person name="Gallo A."/>
            <person name="Gournas C."/>
            <person name="Habgood R."/>
            <person name="Hainaut M."/>
            <person name="Harispe M.L."/>
            <person name="Henrissat B."/>
            <person name="Hilden K.S."/>
            <person name="Hope R."/>
            <person name="Hossain A."/>
            <person name="Karabika E."/>
            <person name="Karaffa L."/>
            <person name="Karanyi Z."/>
            <person name="Krasevec N."/>
            <person name="Kuo A."/>
            <person name="Kusch H."/>
            <person name="LaButti K."/>
            <person name="Lagendijk E.L."/>
            <person name="Lapidus A."/>
            <person name="Levasseur A."/>
            <person name="Lindquist E."/>
            <person name="Lipzen A."/>
            <person name="Logrieco A.F."/>
            <person name="MacCabe A."/>
            <person name="Maekelae M.R."/>
            <person name="Malavazi I."/>
            <person name="Melin P."/>
            <person name="Meyer V."/>
            <person name="Mielnichuk N."/>
            <person name="Miskei M."/>
            <person name="Molnar A.P."/>
            <person name="Mule G."/>
            <person name="Ngan C.Y."/>
            <person name="Orejas M."/>
            <person name="Orosz E."/>
            <person name="Ouedraogo J.P."/>
            <person name="Overkamp K.M."/>
            <person name="Park H.-S."/>
            <person name="Perrone G."/>
            <person name="Piumi F."/>
            <person name="Punt P.J."/>
            <person name="Ram A.F."/>
            <person name="Ramon A."/>
            <person name="Rauscher S."/>
            <person name="Record E."/>
            <person name="Riano-Pachon D.M."/>
            <person name="Robert V."/>
            <person name="Roehrig J."/>
            <person name="Ruller R."/>
            <person name="Salamov A."/>
            <person name="Salih N.S."/>
            <person name="Samson R.A."/>
            <person name="Sandor E."/>
            <person name="Sanguinetti M."/>
            <person name="Schuetze T."/>
            <person name="Sepcic K."/>
            <person name="Shelest E."/>
            <person name="Sherlock G."/>
            <person name="Sophianopoulou V."/>
            <person name="Squina F.M."/>
            <person name="Sun H."/>
            <person name="Susca A."/>
            <person name="Todd R.B."/>
            <person name="Tsang A."/>
            <person name="Unkles S.E."/>
            <person name="van de Wiele N."/>
            <person name="van Rossen-Uffink D."/>
            <person name="Oliveira J.V."/>
            <person name="Vesth T.C."/>
            <person name="Visser J."/>
            <person name="Yu J.-H."/>
            <person name="Zhou M."/>
            <person name="Andersen M.R."/>
            <person name="Archer D.B."/>
            <person name="Baker S.E."/>
            <person name="Benoit I."/>
            <person name="Brakhage A.A."/>
            <person name="Braus G.H."/>
            <person name="Fischer R."/>
            <person name="Frisvad J.C."/>
            <person name="Goldman G.H."/>
            <person name="Houbraken J."/>
            <person name="Oakley B."/>
            <person name="Pocsi I."/>
            <person name="Scazzocchio C."/>
            <person name="Seiboth B."/>
            <person name="vanKuyk P.A."/>
            <person name="Wortman J."/>
            <person name="Dyer P.S."/>
            <person name="Grigoriev I.V."/>
        </authorList>
    </citation>
    <scope>NUCLEOTIDE SEQUENCE [LARGE SCALE GENOMIC DNA]</scope>
    <source>
        <strain evidence="4">CBS 593.65</strain>
    </source>
</reference>
<dbReference type="InterPro" id="IPR009060">
    <property type="entry name" value="UBA-like_sf"/>
</dbReference>
<protein>
    <recommendedName>
        <fullName evidence="2">CUE domain-containing protein</fullName>
    </recommendedName>
</protein>
<evidence type="ECO:0000313" key="4">
    <source>
        <dbReference type="Proteomes" id="UP000184356"/>
    </source>
</evidence>
<dbReference type="InterPro" id="IPR003892">
    <property type="entry name" value="CUE"/>
</dbReference>
<dbReference type="CDD" id="cd14364">
    <property type="entry name" value="CUE_ASCC2"/>
    <property type="match status" value="1"/>
</dbReference>
<organism evidence="3 4">
    <name type="scientific">Aspergillus sydowii CBS 593.65</name>
    <dbReference type="NCBI Taxonomy" id="1036612"/>
    <lineage>
        <taxon>Eukaryota</taxon>
        <taxon>Fungi</taxon>
        <taxon>Dikarya</taxon>
        <taxon>Ascomycota</taxon>
        <taxon>Pezizomycotina</taxon>
        <taxon>Eurotiomycetes</taxon>
        <taxon>Eurotiomycetidae</taxon>
        <taxon>Eurotiales</taxon>
        <taxon>Aspergillaceae</taxon>
        <taxon>Aspergillus</taxon>
        <taxon>Aspergillus subgen. Nidulantes</taxon>
    </lineage>
</organism>
<name>A0A1L9TBR1_9EURO</name>
<dbReference type="GO" id="GO:0043130">
    <property type="term" value="F:ubiquitin binding"/>
    <property type="evidence" value="ECO:0007669"/>
    <property type="project" value="InterPro"/>
</dbReference>
<evidence type="ECO:0000313" key="3">
    <source>
        <dbReference type="EMBL" id="OJJ56841.1"/>
    </source>
</evidence>
<feature type="compositionally biased region" description="Gly residues" evidence="1">
    <location>
        <begin position="623"/>
        <end position="665"/>
    </location>
</feature>
<evidence type="ECO:0000259" key="2">
    <source>
        <dbReference type="PROSITE" id="PS51140"/>
    </source>
</evidence>
<dbReference type="Gene3D" id="1.10.8.10">
    <property type="entry name" value="DNA helicase RuvA subunit, C-terminal domain"/>
    <property type="match status" value="1"/>
</dbReference>
<dbReference type="OrthoDB" id="5577209at2759"/>
<sequence length="705" mass="75833">MATLPPLAPLPPPEVQRSIPSTEWELYLDACILLLRARLETSELVFKDLAPKDESAVLFLVSFYHQLATPGGNAFQSGAKARTLRKLCFLLTRRLVLDVSVPPTELLGWTYLSEMSCCYPSSSALKKLLSDAWVKHEGIISSSLEKGKAGVIVQLSASDSASVFKAVSDIRLLTILASSIPACGHVLMAGSDYLDTVAEAYQTQKLEDIRKSLVANIYVGFTSLLKGTKPNLSLLLDQLFGLKASVGVGTPRMKKEPTLLSDVICSSDILTRVERYLAVQPQKRGQDLVSSLRTYQYESKTFHHRYQKPKKRIDKGKSRASDLPASEEVHAHRMSLISQIQDLFPDLGSGYIVRLLDFYGDNPETIIAHLLDASIPPELQGLDRSEQLPPTPATRHDPLPPKSTPPQAFTITAPEPRRNVFDNDVDLAELARSNDLTNSNNKKNNALRFGRANPSLTADDMLADRSNHTANKAAILSALATFDSDDDERDDTYDVADVGGTVDATDDGAGTTDELDLTLLRAYKATPSLFARDSATRRSQPRDTLKRESGLTDEALEGWAVMIMRNPNRLAKLESKLALSAGGGFTPGVGLSQPEIPSTSYRRPKADGESESGTEGEPSVSQGRGGSTRGRGRGGGGGGGRGGRGRGGGRGGRGGGSSAGGGGASGDQTSAASRQRKEENKASRANHNRRQQRAKKVARAGGMVG</sequence>